<feature type="region of interest" description="Disordered" evidence="5">
    <location>
        <begin position="202"/>
        <end position="224"/>
    </location>
</feature>
<proteinExistence type="inferred from homology"/>
<sequence length="302" mass="30616">MATLEAIQARIKKLEAQAQALKAKAASGVIKQIHDLMARHEISIDDVAGFVGKALGKTKANAVGKADSTKYVDPQTGASWSGRGRAPAWIANASDRTAFLAAGAGEAAVRAKVSVKRRIAARKGPQPALYRDPVSGLTWSGFGRAPGWIARAKDRSAFLIEKDSAAGASNAGALVAAKKGAAQKQSASKKAIKVVAVKPVGKKAASKRSTAKKGAATKTGPAAKKRVAAKKGAAASKSVVAQKGATAKKATAAAKVAQSAATKRARSMGTGPARKSRAAVESVAPVESPAQSVAAEAEIPSQ</sequence>
<comment type="caution">
    <text evidence="7">The sequence shown here is derived from an EMBL/GenBank/DDBJ whole genome shotgun (WGS) entry which is preliminary data.</text>
</comment>
<keyword evidence="8" id="KW-1185">Reference proteome</keyword>
<feature type="domain" description="DNA-binding protein H-NS-like C-terminal" evidence="6">
    <location>
        <begin position="120"/>
        <end position="160"/>
    </location>
</feature>
<feature type="domain" description="DNA-binding protein H-NS-like C-terminal" evidence="6">
    <location>
        <begin position="58"/>
        <end position="101"/>
    </location>
</feature>
<name>A0ABW9CX86_9BURK</name>
<feature type="region of interest" description="Disordered" evidence="5">
    <location>
        <begin position="260"/>
        <end position="302"/>
    </location>
</feature>
<dbReference type="EMBL" id="JAQQDB010000040">
    <property type="protein sequence ID" value="MFM0521828.1"/>
    <property type="molecule type" value="Genomic_DNA"/>
</dbReference>
<dbReference type="Proteomes" id="UP001629462">
    <property type="component" value="Unassembled WGS sequence"/>
</dbReference>
<keyword evidence="3" id="KW-0963">Cytoplasm</keyword>
<gene>
    <name evidence="7" type="ORF">PQR08_30855</name>
</gene>
<evidence type="ECO:0000256" key="3">
    <source>
        <dbReference type="ARBA" id="ARBA00022490"/>
    </source>
</evidence>
<dbReference type="Pfam" id="PF00816">
    <property type="entry name" value="Histone_HNS"/>
    <property type="match status" value="2"/>
</dbReference>
<dbReference type="PANTHER" id="PTHR38097">
    <property type="match status" value="1"/>
</dbReference>
<dbReference type="PANTHER" id="PTHR38097:SF2">
    <property type="entry name" value="DNA-BINDING PROTEIN STPA"/>
    <property type="match status" value="1"/>
</dbReference>
<comment type="similarity">
    <text evidence="2">Belongs to the histone-like protein H-NS family.</text>
</comment>
<evidence type="ECO:0000313" key="8">
    <source>
        <dbReference type="Proteomes" id="UP001629462"/>
    </source>
</evidence>
<accession>A0ABW9CX86</accession>
<dbReference type="Gene3D" id="4.10.430.30">
    <property type="match status" value="2"/>
</dbReference>
<dbReference type="SUPFAM" id="SSF81273">
    <property type="entry name" value="H-NS histone-like proteins"/>
    <property type="match status" value="2"/>
</dbReference>
<evidence type="ECO:0000256" key="2">
    <source>
        <dbReference type="ARBA" id="ARBA00010610"/>
    </source>
</evidence>
<comment type="subcellular location">
    <subcellularLocation>
        <location evidence="1">Cytoplasm</location>
        <location evidence="1">Nucleoid</location>
    </subcellularLocation>
</comment>
<organism evidence="7 8">
    <name type="scientific">Caballeronia jiangsuensis</name>
    <dbReference type="NCBI Taxonomy" id="1458357"/>
    <lineage>
        <taxon>Bacteria</taxon>
        <taxon>Pseudomonadati</taxon>
        <taxon>Pseudomonadota</taxon>
        <taxon>Betaproteobacteria</taxon>
        <taxon>Burkholderiales</taxon>
        <taxon>Burkholderiaceae</taxon>
        <taxon>Caballeronia</taxon>
    </lineage>
</organism>
<dbReference type="SMART" id="SM00528">
    <property type="entry name" value="HNS"/>
    <property type="match status" value="2"/>
</dbReference>
<evidence type="ECO:0000256" key="4">
    <source>
        <dbReference type="ARBA" id="ARBA00023125"/>
    </source>
</evidence>
<evidence type="ECO:0000313" key="7">
    <source>
        <dbReference type="EMBL" id="MFM0521828.1"/>
    </source>
</evidence>
<evidence type="ECO:0000256" key="5">
    <source>
        <dbReference type="SAM" id="MobiDB-lite"/>
    </source>
</evidence>
<dbReference type="RefSeq" id="WP_408163476.1">
    <property type="nucleotide sequence ID" value="NZ_JAQQDB010000040.1"/>
</dbReference>
<evidence type="ECO:0000256" key="1">
    <source>
        <dbReference type="ARBA" id="ARBA00004453"/>
    </source>
</evidence>
<feature type="compositionally biased region" description="Basic residues" evidence="5">
    <location>
        <begin position="202"/>
        <end position="211"/>
    </location>
</feature>
<feature type="compositionally biased region" description="Low complexity" evidence="5">
    <location>
        <begin position="212"/>
        <end position="222"/>
    </location>
</feature>
<dbReference type="InterPro" id="IPR027444">
    <property type="entry name" value="H-NS_C_dom"/>
</dbReference>
<evidence type="ECO:0000259" key="6">
    <source>
        <dbReference type="SMART" id="SM00528"/>
    </source>
</evidence>
<reference evidence="7 8" key="1">
    <citation type="journal article" date="2024" name="Chem. Sci.">
        <title>Discovery of megapolipeptins by genome mining of a Burkholderiales bacteria collection.</title>
        <authorList>
            <person name="Paulo B.S."/>
            <person name="Recchia M.J.J."/>
            <person name="Lee S."/>
            <person name="Fergusson C.H."/>
            <person name="Romanowski S.B."/>
            <person name="Hernandez A."/>
            <person name="Krull N."/>
            <person name="Liu D.Y."/>
            <person name="Cavanagh H."/>
            <person name="Bos A."/>
            <person name="Gray C.A."/>
            <person name="Murphy B.T."/>
            <person name="Linington R.G."/>
            <person name="Eustaquio A.S."/>
        </authorList>
    </citation>
    <scope>NUCLEOTIDE SEQUENCE [LARGE SCALE GENOMIC DNA]</scope>
    <source>
        <strain evidence="7 8">RL17-374-BIF-D</strain>
    </source>
</reference>
<keyword evidence="4" id="KW-0238">DNA-binding</keyword>
<protein>
    <submittedName>
        <fullName evidence="7">H-NS family nucleoid-associated regulatory protein</fullName>
    </submittedName>
</protein>